<dbReference type="Proteomes" id="UP000440732">
    <property type="component" value="Unassembled WGS sequence"/>
</dbReference>
<dbReference type="Pfam" id="PF00160">
    <property type="entry name" value="Pro_isomerase"/>
    <property type="match status" value="1"/>
</dbReference>
<dbReference type="SUPFAM" id="SSF50891">
    <property type="entry name" value="Cyclophilin-like"/>
    <property type="match status" value="1"/>
</dbReference>
<dbReference type="Gene3D" id="2.40.100.10">
    <property type="entry name" value="Cyclophilin-like"/>
    <property type="match status" value="1"/>
</dbReference>
<evidence type="ECO:0000256" key="3">
    <source>
        <dbReference type="ARBA" id="ARBA00023110"/>
    </source>
</evidence>
<feature type="compositionally biased region" description="Basic and acidic residues" evidence="5">
    <location>
        <begin position="243"/>
        <end position="256"/>
    </location>
</feature>
<sequence>MVRVYFDVSISGSPAGRITFRLYPGLPKTTENFRSLCTGERGLGRTTGQPLHYKKTPFHRIIKGFMLQSGDFSKRNGTGGECIYGGKFADESFRYRHSKAGLLSMANAGKDTNGSQFFITAKATPHLDGKHVVFGEVESGMDVVRRMESVETVAGDKPASMQTVVIEDCGEVDDSESDSSDDEEKKKRKALRKEKKKVKKIERKEKKRAKKEKKRVKKEAKREKRRRDEDSDEDKERKRHRRGGEARRDRGRESVRDTPVTATGGLMREGARVNELATEYRHHVEEGVTANHLLREVGVPLVELHVIHTGEAPRVSAHVGRSTPQTVAHSPQYIISDASAQVGISGRPVRVPRNLYTTVVYY</sequence>
<dbReference type="InterPro" id="IPR029000">
    <property type="entry name" value="Cyclophilin-like_dom_sf"/>
</dbReference>
<evidence type="ECO:0000313" key="8">
    <source>
        <dbReference type="Proteomes" id="UP000440732"/>
    </source>
</evidence>
<evidence type="ECO:0000256" key="5">
    <source>
        <dbReference type="SAM" id="MobiDB-lite"/>
    </source>
</evidence>
<dbReference type="PRINTS" id="PR00153">
    <property type="entry name" value="CSAPPISMRASE"/>
</dbReference>
<feature type="compositionally biased region" description="Basic and acidic residues" evidence="5">
    <location>
        <begin position="220"/>
        <end position="229"/>
    </location>
</feature>
<evidence type="ECO:0000256" key="4">
    <source>
        <dbReference type="ARBA" id="ARBA00023235"/>
    </source>
</evidence>
<dbReference type="EC" id="5.2.1.8" evidence="2"/>
<accession>A0A6A3SLL4</accession>
<evidence type="ECO:0000313" key="7">
    <source>
        <dbReference type="EMBL" id="KAE9118624.1"/>
    </source>
</evidence>
<feature type="region of interest" description="Disordered" evidence="5">
    <location>
        <begin position="170"/>
        <end position="262"/>
    </location>
</feature>
<dbReference type="AlphaFoldDB" id="A0A6A3SLL4"/>
<gene>
    <name evidence="7" type="ORF">PF006_g18543</name>
</gene>
<dbReference type="InterPro" id="IPR002130">
    <property type="entry name" value="Cyclophilin-type_PPIase_dom"/>
</dbReference>
<dbReference type="GO" id="GO:0016018">
    <property type="term" value="F:cyclosporin A binding"/>
    <property type="evidence" value="ECO:0007669"/>
    <property type="project" value="TreeGrafter"/>
</dbReference>
<keyword evidence="3" id="KW-0697">Rotamase</keyword>
<proteinExistence type="predicted"/>
<reference evidence="7 8" key="1">
    <citation type="submission" date="2018-08" db="EMBL/GenBank/DDBJ databases">
        <title>Genomic investigation of the strawberry pathogen Phytophthora fragariae indicates pathogenicity is determined by transcriptional variation in three key races.</title>
        <authorList>
            <person name="Adams T.M."/>
            <person name="Armitage A.D."/>
            <person name="Sobczyk M.K."/>
            <person name="Bates H.J."/>
            <person name="Dunwell J.M."/>
            <person name="Nellist C.F."/>
            <person name="Harrison R.J."/>
        </authorList>
    </citation>
    <scope>NUCLEOTIDE SEQUENCE [LARGE SCALE GENOMIC DNA]</scope>
    <source>
        <strain evidence="7 8">NOV-5</strain>
    </source>
</reference>
<dbReference type="EMBL" id="QXGA01001453">
    <property type="protein sequence ID" value="KAE9118624.1"/>
    <property type="molecule type" value="Genomic_DNA"/>
</dbReference>
<dbReference type="PANTHER" id="PTHR11071:SF561">
    <property type="entry name" value="PEPTIDYL-PROLYL CIS-TRANS ISOMERASE D-RELATED"/>
    <property type="match status" value="1"/>
</dbReference>
<feature type="domain" description="PPIase cyclophilin-type" evidence="6">
    <location>
        <begin position="5"/>
        <end position="171"/>
    </location>
</feature>
<dbReference type="PANTHER" id="PTHR11071">
    <property type="entry name" value="PEPTIDYL-PROLYL CIS-TRANS ISOMERASE"/>
    <property type="match status" value="1"/>
</dbReference>
<evidence type="ECO:0000259" key="6">
    <source>
        <dbReference type="PROSITE" id="PS50072"/>
    </source>
</evidence>
<evidence type="ECO:0000256" key="1">
    <source>
        <dbReference type="ARBA" id="ARBA00000971"/>
    </source>
</evidence>
<organism evidence="7 8">
    <name type="scientific">Phytophthora fragariae</name>
    <dbReference type="NCBI Taxonomy" id="53985"/>
    <lineage>
        <taxon>Eukaryota</taxon>
        <taxon>Sar</taxon>
        <taxon>Stramenopiles</taxon>
        <taxon>Oomycota</taxon>
        <taxon>Peronosporomycetes</taxon>
        <taxon>Peronosporales</taxon>
        <taxon>Peronosporaceae</taxon>
        <taxon>Phytophthora</taxon>
    </lineage>
</organism>
<feature type="compositionally biased region" description="Basic residues" evidence="5">
    <location>
        <begin position="186"/>
        <end position="219"/>
    </location>
</feature>
<dbReference type="GO" id="GO:0005829">
    <property type="term" value="C:cytosol"/>
    <property type="evidence" value="ECO:0007669"/>
    <property type="project" value="TreeGrafter"/>
</dbReference>
<dbReference type="FunFam" id="2.40.100.10:FF:000022">
    <property type="entry name" value="Peptidyl-prolyl cis-trans isomerase CYP95"/>
    <property type="match status" value="1"/>
</dbReference>
<comment type="caution">
    <text evidence="7">The sequence shown here is derived from an EMBL/GenBank/DDBJ whole genome shotgun (WGS) entry which is preliminary data.</text>
</comment>
<comment type="catalytic activity">
    <reaction evidence="1">
        <text>[protein]-peptidylproline (omega=180) = [protein]-peptidylproline (omega=0)</text>
        <dbReference type="Rhea" id="RHEA:16237"/>
        <dbReference type="Rhea" id="RHEA-COMP:10747"/>
        <dbReference type="Rhea" id="RHEA-COMP:10748"/>
        <dbReference type="ChEBI" id="CHEBI:83833"/>
        <dbReference type="ChEBI" id="CHEBI:83834"/>
        <dbReference type="EC" id="5.2.1.8"/>
    </reaction>
</comment>
<name>A0A6A3SLL4_9STRA</name>
<protein>
    <recommendedName>
        <fullName evidence="2">peptidylprolyl isomerase</fullName>
        <ecNumber evidence="2">5.2.1.8</ecNumber>
    </recommendedName>
</protein>
<dbReference type="GO" id="GO:0003755">
    <property type="term" value="F:peptidyl-prolyl cis-trans isomerase activity"/>
    <property type="evidence" value="ECO:0007669"/>
    <property type="project" value="UniProtKB-KW"/>
</dbReference>
<dbReference type="GO" id="GO:0006457">
    <property type="term" value="P:protein folding"/>
    <property type="evidence" value="ECO:0007669"/>
    <property type="project" value="TreeGrafter"/>
</dbReference>
<evidence type="ECO:0000256" key="2">
    <source>
        <dbReference type="ARBA" id="ARBA00013194"/>
    </source>
</evidence>
<keyword evidence="4" id="KW-0413">Isomerase</keyword>
<feature type="compositionally biased region" description="Acidic residues" evidence="5">
    <location>
        <begin position="170"/>
        <end position="182"/>
    </location>
</feature>
<dbReference type="PROSITE" id="PS50072">
    <property type="entry name" value="CSA_PPIASE_2"/>
    <property type="match status" value="1"/>
</dbReference>